<sequence length="65" mass="6798">MKLSYNGTPIVLSEVTTLAALLNAQAAKPPYAVALNGEFIPRSQLADKTLQDGDSIEVLSPIQGG</sequence>
<dbReference type="InterPro" id="IPR010035">
    <property type="entry name" value="Thi_S"/>
</dbReference>
<dbReference type="InterPro" id="IPR016155">
    <property type="entry name" value="Mopterin_synth/thiamin_S_b"/>
</dbReference>
<dbReference type="PANTHER" id="PTHR34472">
    <property type="entry name" value="SULFUR CARRIER PROTEIN THIS"/>
    <property type="match status" value="1"/>
</dbReference>
<dbReference type="SUPFAM" id="SSF54285">
    <property type="entry name" value="MoaD/ThiS"/>
    <property type="match status" value="1"/>
</dbReference>
<accession>A0ABV7CN58</accession>
<reference evidence="2" key="1">
    <citation type="journal article" date="2019" name="Int. J. Syst. Evol. Microbiol.">
        <title>The Global Catalogue of Microorganisms (GCM) 10K type strain sequencing project: providing services to taxonomists for standard genome sequencing and annotation.</title>
        <authorList>
            <consortium name="The Broad Institute Genomics Platform"/>
            <consortium name="The Broad Institute Genome Sequencing Center for Infectious Disease"/>
            <person name="Wu L."/>
            <person name="Ma J."/>
        </authorList>
    </citation>
    <scope>NUCLEOTIDE SEQUENCE [LARGE SCALE GENOMIC DNA]</scope>
    <source>
        <strain evidence="2">KCTC 42730</strain>
    </source>
</reference>
<evidence type="ECO:0000313" key="2">
    <source>
        <dbReference type="Proteomes" id="UP001595453"/>
    </source>
</evidence>
<organism evidence="1 2">
    <name type="scientific">Pseudoalteromonas fenneropenaei</name>
    <dbReference type="NCBI Taxonomy" id="1737459"/>
    <lineage>
        <taxon>Bacteria</taxon>
        <taxon>Pseudomonadati</taxon>
        <taxon>Pseudomonadota</taxon>
        <taxon>Gammaproteobacteria</taxon>
        <taxon>Alteromonadales</taxon>
        <taxon>Pseudoalteromonadaceae</taxon>
        <taxon>Pseudoalteromonas</taxon>
    </lineage>
</organism>
<dbReference type="CDD" id="cd00565">
    <property type="entry name" value="Ubl_ThiS"/>
    <property type="match status" value="1"/>
</dbReference>
<protein>
    <submittedName>
        <fullName evidence="1">Sulfur carrier protein ThiS</fullName>
    </submittedName>
</protein>
<name>A0ABV7CN58_9GAMM</name>
<dbReference type="NCBIfam" id="TIGR01683">
    <property type="entry name" value="thiS"/>
    <property type="match status" value="1"/>
</dbReference>
<dbReference type="Pfam" id="PF02597">
    <property type="entry name" value="ThiS"/>
    <property type="match status" value="1"/>
</dbReference>
<dbReference type="Gene3D" id="3.10.20.30">
    <property type="match status" value="1"/>
</dbReference>
<proteinExistence type="predicted"/>
<dbReference type="Proteomes" id="UP001595453">
    <property type="component" value="Unassembled WGS sequence"/>
</dbReference>
<dbReference type="RefSeq" id="WP_377126769.1">
    <property type="nucleotide sequence ID" value="NZ_JBHRSD010000031.1"/>
</dbReference>
<dbReference type="InterPro" id="IPR003749">
    <property type="entry name" value="ThiS/MoaD-like"/>
</dbReference>
<keyword evidence="2" id="KW-1185">Reference proteome</keyword>
<dbReference type="PANTHER" id="PTHR34472:SF1">
    <property type="entry name" value="SULFUR CARRIER PROTEIN THIS"/>
    <property type="match status" value="1"/>
</dbReference>
<gene>
    <name evidence="1" type="primary">thiS</name>
    <name evidence="1" type="ORF">ACFOEE_16485</name>
</gene>
<dbReference type="InterPro" id="IPR012675">
    <property type="entry name" value="Beta-grasp_dom_sf"/>
</dbReference>
<dbReference type="EMBL" id="JBHRSD010000031">
    <property type="protein sequence ID" value="MFC3034104.1"/>
    <property type="molecule type" value="Genomic_DNA"/>
</dbReference>
<evidence type="ECO:0000313" key="1">
    <source>
        <dbReference type="EMBL" id="MFC3034104.1"/>
    </source>
</evidence>
<comment type="caution">
    <text evidence="1">The sequence shown here is derived from an EMBL/GenBank/DDBJ whole genome shotgun (WGS) entry which is preliminary data.</text>
</comment>